<evidence type="ECO:0000256" key="2">
    <source>
        <dbReference type="ARBA" id="ARBA00017703"/>
    </source>
</evidence>
<sequence>MSTTKNIMIIYGTEAYLMEEGRKKFFAAARKRSGGDAEVQTFQKDAAAATVVESFQGTSLFSSGTITVWYDCPFLPLKKGGRSRSKISKEEQWFLDEAGHLDDGNSLLFYSKGNVDTGSAFFKALKPMAEVVAAEAVTEKTVMPYVTAYLKDRGRSLSRDGVVFLQDLFQTWGSISLLYVFSELDKLCITLPDGKKSIGPDDLADLFAGTMEKNLFTFMDAFLRRNGEKTLPFVEGLFSKQDAFLKNTGYMLSRLRLLLSYKELLRAHAGQHQREQVLTAVNKGRSAKYVIYHLQKVASYWTIEELERCICNIFTLQLHIRSGKASPADMGALICLYCSLKR</sequence>
<name>A0ABT1SRQ6_9FIRM</name>
<comment type="caution">
    <text evidence="11">The sequence shown here is derived from an EMBL/GenBank/DDBJ whole genome shotgun (WGS) entry which is preliminary data.</text>
</comment>
<keyword evidence="5" id="KW-0235">DNA replication</keyword>
<gene>
    <name evidence="11" type="ORF">NE675_05775</name>
</gene>
<protein>
    <recommendedName>
        <fullName evidence="2">DNA polymerase III subunit delta</fullName>
        <ecNumber evidence="1">2.7.7.7</ecNumber>
    </recommendedName>
</protein>
<dbReference type="Gene3D" id="1.20.272.10">
    <property type="match status" value="1"/>
</dbReference>
<dbReference type="InterPro" id="IPR027417">
    <property type="entry name" value="P-loop_NTPase"/>
</dbReference>
<accession>A0ABT1SRQ6</accession>
<evidence type="ECO:0000313" key="11">
    <source>
        <dbReference type="EMBL" id="MCQ5342539.1"/>
    </source>
</evidence>
<proteinExistence type="inferred from homology"/>
<organism evidence="11 12">
    <name type="scientific">Megasphaera massiliensis</name>
    <dbReference type="NCBI Taxonomy" id="1232428"/>
    <lineage>
        <taxon>Bacteria</taxon>
        <taxon>Bacillati</taxon>
        <taxon>Bacillota</taxon>
        <taxon>Negativicutes</taxon>
        <taxon>Veillonellales</taxon>
        <taxon>Veillonellaceae</taxon>
        <taxon>Megasphaera</taxon>
    </lineage>
</organism>
<dbReference type="Pfam" id="PF21694">
    <property type="entry name" value="DNA_pol3_delta_C"/>
    <property type="match status" value="1"/>
</dbReference>
<evidence type="ECO:0000256" key="6">
    <source>
        <dbReference type="ARBA" id="ARBA00022932"/>
    </source>
</evidence>
<feature type="domain" description="DNA polymerase III delta N-terminal" evidence="9">
    <location>
        <begin position="9"/>
        <end position="134"/>
    </location>
</feature>
<dbReference type="InterPro" id="IPR048466">
    <property type="entry name" value="DNA_pol3_delta-like_C"/>
</dbReference>
<dbReference type="Pfam" id="PF06144">
    <property type="entry name" value="DNA_pol3_delta"/>
    <property type="match status" value="1"/>
</dbReference>
<evidence type="ECO:0000259" key="9">
    <source>
        <dbReference type="Pfam" id="PF06144"/>
    </source>
</evidence>
<dbReference type="EMBL" id="JANGEW010000009">
    <property type="protein sequence ID" value="MCQ5342539.1"/>
    <property type="molecule type" value="Genomic_DNA"/>
</dbReference>
<feature type="domain" description="DNA polymerase III delta subunit-like C-terminal" evidence="10">
    <location>
        <begin position="212"/>
        <end position="327"/>
    </location>
</feature>
<comment type="catalytic activity">
    <reaction evidence="8">
        <text>DNA(n) + a 2'-deoxyribonucleoside 5'-triphosphate = DNA(n+1) + diphosphate</text>
        <dbReference type="Rhea" id="RHEA:22508"/>
        <dbReference type="Rhea" id="RHEA-COMP:17339"/>
        <dbReference type="Rhea" id="RHEA-COMP:17340"/>
        <dbReference type="ChEBI" id="CHEBI:33019"/>
        <dbReference type="ChEBI" id="CHEBI:61560"/>
        <dbReference type="ChEBI" id="CHEBI:173112"/>
        <dbReference type="EC" id="2.7.7.7"/>
    </reaction>
</comment>
<keyword evidence="6" id="KW-0239">DNA-directed DNA polymerase</keyword>
<dbReference type="RefSeq" id="WP_062411498.1">
    <property type="nucleotide sequence ID" value="NZ_JAJCIO010000007.1"/>
</dbReference>
<dbReference type="PANTHER" id="PTHR34388">
    <property type="entry name" value="DNA POLYMERASE III SUBUNIT DELTA"/>
    <property type="match status" value="1"/>
</dbReference>
<evidence type="ECO:0000256" key="4">
    <source>
        <dbReference type="ARBA" id="ARBA00022695"/>
    </source>
</evidence>
<dbReference type="Proteomes" id="UP001206692">
    <property type="component" value="Unassembled WGS sequence"/>
</dbReference>
<dbReference type="InterPro" id="IPR005790">
    <property type="entry name" value="DNA_polIII_delta"/>
</dbReference>
<dbReference type="SUPFAM" id="SSF52540">
    <property type="entry name" value="P-loop containing nucleoside triphosphate hydrolases"/>
    <property type="match status" value="1"/>
</dbReference>
<dbReference type="Gene3D" id="3.40.50.300">
    <property type="entry name" value="P-loop containing nucleotide triphosphate hydrolases"/>
    <property type="match status" value="1"/>
</dbReference>
<evidence type="ECO:0000256" key="1">
    <source>
        <dbReference type="ARBA" id="ARBA00012417"/>
    </source>
</evidence>
<dbReference type="PANTHER" id="PTHR34388:SF1">
    <property type="entry name" value="DNA POLYMERASE III SUBUNIT DELTA"/>
    <property type="match status" value="1"/>
</dbReference>
<dbReference type="NCBIfam" id="TIGR01128">
    <property type="entry name" value="holA"/>
    <property type="match status" value="1"/>
</dbReference>
<evidence type="ECO:0000313" key="12">
    <source>
        <dbReference type="Proteomes" id="UP001206692"/>
    </source>
</evidence>
<reference evidence="11 12" key="1">
    <citation type="submission" date="2022-06" db="EMBL/GenBank/DDBJ databases">
        <title>Isolation of gut microbiota from human fecal samples.</title>
        <authorList>
            <person name="Pamer E.G."/>
            <person name="Barat B."/>
            <person name="Waligurski E."/>
            <person name="Medina S."/>
            <person name="Paddock L."/>
            <person name="Mostad J."/>
        </authorList>
    </citation>
    <scope>NUCLEOTIDE SEQUENCE [LARGE SCALE GENOMIC DNA]</scope>
    <source>
        <strain evidence="11 12">DFI.1.1</strain>
    </source>
</reference>
<evidence type="ECO:0000256" key="3">
    <source>
        <dbReference type="ARBA" id="ARBA00022679"/>
    </source>
</evidence>
<evidence type="ECO:0000259" key="10">
    <source>
        <dbReference type="Pfam" id="PF21694"/>
    </source>
</evidence>
<dbReference type="InterPro" id="IPR010372">
    <property type="entry name" value="DNA_pol3_delta_N"/>
</dbReference>
<evidence type="ECO:0000256" key="5">
    <source>
        <dbReference type="ARBA" id="ARBA00022705"/>
    </source>
</evidence>
<comment type="similarity">
    <text evidence="7">Belongs to the DNA polymerase HolA subunit family.</text>
</comment>
<keyword evidence="4" id="KW-0548">Nucleotidyltransferase</keyword>
<keyword evidence="12" id="KW-1185">Reference proteome</keyword>
<dbReference type="EC" id="2.7.7.7" evidence="1"/>
<keyword evidence="3" id="KW-0808">Transferase</keyword>
<evidence type="ECO:0000256" key="8">
    <source>
        <dbReference type="ARBA" id="ARBA00049244"/>
    </source>
</evidence>
<evidence type="ECO:0000256" key="7">
    <source>
        <dbReference type="ARBA" id="ARBA00034754"/>
    </source>
</evidence>
<dbReference type="InterPro" id="IPR008921">
    <property type="entry name" value="DNA_pol3_clamp-load_cplx_C"/>
</dbReference>
<dbReference type="SUPFAM" id="SSF48019">
    <property type="entry name" value="post-AAA+ oligomerization domain-like"/>
    <property type="match status" value="1"/>
</dbReference>